<dbReference type="SUPFAM" id="SSF55874">
    <property type="entry name" value="ATPase domain of HSP90 chaperone/DNA topoisomerase II/histidine kinase"/>
    <property type="match status" value="1"/>
</dbReference>
<comment type="catalytic activity">
    <reaction evidence="1">
        <text>ATP + protein L-histidine = ADP + protein N-phospho-L-histidine.</text>
        <dbReference type="EC" id="2.7.13.3"/>
    </reaction>
</comment>
<feature type="transmembrane region" description="Helical" evidence="14">
    <location>
        <begin position="74"/>
        <end position="94"/>
    </location>
</feature>
<dbReference type="SUPFAM" id="SSF47384">
    <property type="entry name" value="Homodimeric domain of signal transducing histidine kinase"/>
    <property type="match status" value="1"/>
</dbReference>
<keyword evidence="13 14" id="KW-0472">Membrane</keyword>
<keyword evidence="9" id="KW-0418">Kinase</keyword>
<keyword evidence="6" id="KW-0808">Transferase</keyword>
<dbReference type="SMART" id="SM00304">
    <property type="entry name" value="HAMP"/>
    <property type="match status" value="1"/>
</dbReference>
<keyword evidence="8" id="KW-0547">Nucleotide-binding</keyword>
<keyword evidence="10" id="KW-0067">ATP-binding</keyword>
<evidence type="ECO:0000256" key="14">
    <source>
        <dbReference type="SAM" id="Phobius"/>
    </source>
</evidence>
<feature type="transmembrane region" description="Helical" evidence="14">
    <location>
        <begin position="204"/>
        <end position="223"/>
    </location>
</feature>
<evidence type="ECO:0000256" key="8">
    <source>
        <dbReference type="ARBA" id="ARBA00022741"/>
    </source>
</evidence>
<feature type="domain" description="Histidine kinase" evidence="15">
    <location>
        <begin position="495"/>
        <end position="733"/>
    </location>
</feature>
<dbReference type="AlphaFoldDB" id="A0A1F4SVF7"/>
<keyword evidence="7 14" id="KW-0812">Transmembrane</keyword>
<evidence type="ECO:0000256" key="3">
    <source>
        <dbReference type="ARBA" id="ARBA00012438"/>
    </source>
</evidence>
<organism evidence="17 18">
    <name type="scientific">candidate division WOR-1 bacterium RIFOXYB2_FULL_37_13</name>
    <dbReference type="NCBI Taxonomy" id="1802579"/>
    <lineage>
        <taxon>Bacteria</taxon>
        <taxon>Bacillati</taxon>
        <taxon>Saganbacteria</taxon>
    </lineage>
</organism>
<dbReference type="SMART" id="SM00388">
    <property type="entry name" value="HisKA"/>
    <property type="match status" value="1"/>
</dbReference>
<evidence type="ECO:0000256" key="4">
    <source>
        <dbReference type="ARBA" id="ARBA00022475"/>
    </source>
</evidence>
<dbReference type="GO" id="GO:0005524">
    <property type="term" value="F:ATP binding"/>
    <property type="evidence" value="ECO:0007669"/>
    <property type="project" value="UniProtKB-KW"/>
</dbReference>
<evidence type="ECO:0000256" key="13">
    <source>
        <dbReference type="ARBA" id="ARBA00023136"/>
    </source>
</evidence>
<dbReference type="PRINTS" id="PR00344">
    <property type="entry name" value="BCTRLSENSOR"/>
</dbReference>
<dbReference type="InterPro" id="IPR005467">
    <property type="entry name" value="His_kinase_dom"/>
</dbReference>
<dbReference type="PROSITE" id="PS50109">
    <property type="entry name" value="HIS_KIN"/>
    <property type="match status" value="1"/>
</dbReference>
<dbReference type="PROSITE" id="PS50885">
    <property type="entry name" value="HAMP"/>
    <property type="match status" value="1"/>
</dbReference>
<dbReference type="Gene3D" id="6.10.340.10">
    <property type="match status" value="1"/>
</dbReference>
<gene>
    <name evidence="17" type="ORF">A2310_08435</name>
</gene>
<dbReference type="CDD" id="cd00082">
    <property type="entry name" value="HisKA"/>
    <property type="match status" value="1"/>
</dbReference>
<comment type="caution">
    <text evidence="17">The sequence shown here is derived from an EMBL/GenBank/DDBJ whole genome shotgun (WGS) entry which is preliminary data.</text>
</comment>
<dbReference type="Gene3D" id="3.30.450.20">
    <property type="entry name" value="PAS domain"/>
    <property type="match status" value="1"/>
</dbReference>
<keyword evidence="5" id="KW-0597">Phosphoprotein</keyword>
<dbReference type="PANTHER" id="PTHR45528:SF1">
    <property type="entry name" value="SENSOR HISTIDINE KINASE CPXA"/>
    <property type="match status" value="1"/>
</dbReference>
<accession>A0A1F4SVF7</accession>
<feature type="transmembrane region" description="Helical" evidence="14">
    <location>
        <begin position="106"/>
        <end position="130"/>
    </location>
</feature>
<feature type="transmembrane region" description="Helical" evidence="14">
    <location>
        <begin position="6"/>
        <end position="28"/>
    </location>
</feature>
<dbReference type="InterPro" id="IPR004358">
    <property type="entry name" value="Sig_transdc_His_kin-like_C"/>
</dbReference>
<sequence length="736" mass="82532">MLSTITIINIFMEIFSVGALFFASFAFAKKFSESGQKKDLTLSLVLISFTIYPCLVIASQMLYNLDKPLSTLIFIQRLISYNLIIDAFLILVFIKYRFNPKVINYILWIFAVAALTMFYRVGASSISLIYRVEVVEPIVNFSIPLYLRPVWSNMWLILSITAFFTAFKKKGGEKTLLLHESLGAFLIFFSFLPMVAYLSTQNSYYLLASWSSILLGVINITLAEIIPSNSLLAENPFGFFRSRILFKLIFIFVLIIVILFEITTLVTLNLGKQALQESIFSSYRETAKNIKDQIETMDTFNEKVIQNIVENKRPGKSGIVFVVDSNGTVIAHPDKTRIYLKQNLKNFPPVKKALSGQSGSGLLGEDDFGQIKAGAFSPIKKFGGAVIIEEPLKDAYYKMRQLETNSLLFVILGIIITVITGLSLAQSIENPLHKLTLGTESISKGDLNTKIDVDSPDEIGKLAFAFNKMIRYLRDSQDRLILSEKLAALGTMSAGMAHEIKNPLVSLRTFSQLMQTRWEDKEFREKFAQIVPTEIERINKIAESLLKFGRPSKPEMGKADVTMILEEILLLFESECKKNNINVSTKFSKLPEITGDSQQLSQAFVNLILNAIQAMDKNGELIVKTDTGKVVYADETKEGDLKEDGSRIWGEGKTKKQPTSIDAIFVEITDTGPGIDEEHLKSLFDPFFTTKVKGTGMGLPITLRIIQEHAGSIRVKSKPGEGTSFIVMLPQKHQEI</sequence>
<feature type="transmembrane region" description="Helical" evidence="14">
    <location>
        <begin position="40"/>
        <end position="62"/>
    </location>
</feature>
<feature type="domain" description="HAMP" evidence="16">
    <location>
        <begin position="426"/>
        <end position="478"/>
    </location>
</feature>
<feature type="transmembrane region" description="Helical" evidence="14">
    <location>
        <begin position="244"/>
        <end position="268"/>
    </location>
</feature>
<dbReference type="Proteomes" id="UP000178417">
    <property type="component" value="Unassembled WGS sequence"/>
</dbReference>
<dbReference type="SMART" id="SM00387">
    <property type="entry name" value="HATPase_c"/>
    <property type="match status" value="1"/>
</dbReference>
<name>A0A1F4SVF7_UNCSA</name>
<evidence type="ECO:0000256" key="10">
    <source>
        <dbReference type="ARBA" id="ARBA00022840"/>
    </source>
</evidence>
<dbReference type="CDD" id="cd12912">
    <property type="entry name" value="PDC2_MCP_like"/>
    <property type="match status" value="1"/>
</dbReference>
<proteinExistence type="predicted"/>
<evidence type="ECO:0000256" key="6">
    <source>
        <dbReference type="ARBA" id="ARBA00022679"/>
    </source>
</evidence>
<dbReference type="InterPro" id="IPR050398">
    <property type="entry name" value="HssS/ArlS-like"/>
</dbReference>
<reference evidence="17 18" key="1">
    <citation type="journal article" date="2016" name="Nat. Commun.">
        <title>Thousands of microbial genomes shed light on interconnected biogeochemical processes in an aquifer system.</title>
        <authorList>
            <person name="Anantharaman K."/>
            <person name="Brown C.T."/>
            <person name="Hug L.A."/>
            <person name="Sharon I."/>
            <person name="Castelle C.J."/>
            <person name="Probst A.J."/>
            <person name="Thomas B.C."/>
            <person name="Singh A."/>
            <person name="Wilkins M.J."/>
            <person name="Karaoz U."/>
            <person name="Brodie E.L."/>
            <person name="Williams K.H."/>
            <person name="Hubbard S.S."/>
            <person name="Banfield J.F."/>
        </authorList>
    </citation>
    <scope>NUCLEOTIDE SEQUENCE [LARGE SCALE GENOMIC DNA]</scope>
</reference>
<dbReference type="EC" id="2.7.13.3" evidence="3"/>
<keyword evidence="12" id="KW-0902">Two-component regulatory system</keyword>
<dbReference type="GO" id="GO:0000155">
    <property type="term" value="F:phosphorelay sensor kinase activity"/>
    <property type="evidence" value="ECO:0007669"/>
    <property type="project" value="InterPro"/>
</dbReference>
<dbReference type="Gene3D" id="1.10.287.130">
    <property type="match status" value="1"/>
</dbReference>
<dbReference type="PANTHER" id="PTHR45528">
    <property type="entry name" value="SENSOR HISTIDINE KINASE CPXA"/>
    <property type="match status" value="1"/>
</dbReference>
<evidence type="ECO:0000256" key="1">
    <source>
        <dbReference type="ARBA" id="ARBA00000085"/>
    </source>
</evidence>
<evidence type="ECO:0000313" key="17">
    <source>
        <dbReference type="EMBL" id="OGC24421.1"/>
    </source>
</evidence>
<dbReference type="Pfam" id="PF00512">
    <property type="entry name" value="HisKA"/>
    <property type="match status" value="1"/>
</dbReference>
<evidence type="ECO:0000259" key="16">
    <source>
        <dbReference type="PROSITE" id="PS50885"/>
    </source>
</evidence>
<evidence type="ECO:0000259" key="15">
    <source>
        <dbReference type="PROSITE" id="PS50109"/>
    </source>
</evidence>
<evidence type="ECO:0000256" key="11">
    <source>
        <dbReference type="ARBA" id="ARBA00022989"/>
    </source>
</evidence>
<dbReference type="GO" id="GO:0005886">
    <property type="term" value="C:plasma membrane"/>
    <property type="evidence" value="ECO:0007669"/>
    <property type="project" value="UniProtKB-SubCell"/>
</dbReference>
<dbReference type="InterPro" id="IPR036097">
    <property type="entry name" value="HisK_dim/P_sf"/>
</dbReference>
<evidence type="ECO:0000313" key="18">
    <source>
        <dbReference type="Proteomes" id="UP000178417"/>
    </source>
</evidence>
<dbReference type="Pfam" id="PF02518">
    <property type="entry name" value="HATPase_c"/>
    <property type="match status" value="1"/>
</dbReference>
<dbReference type="Gene3D" id="3.30.565.10">
    <property type="entry name" value="Histidine kinase-like ATPase, C-terminal domain"/>
    <property type="match status" value="1"/>
</dbReference>
<evidence type="ECO:0000256" key="9">
    <source>
        <dbReference type="ARBA" id="ARBA00022777"/>
    </source>
</evidence>
<dbReference type="InterPro" id="IPR003594">
    <property type="entry name" value="HATPase_dom"/>
</dbReference>
<comment type="subcellular location">
    <subcellularLocation>
        <location evidence="2">Cell membrane</location>
        <topology evidence="2">Multi-pass membrane protein</topology>
    </subcellularLocation>
</comment>
<dbReference type="InterPro" id="IPR036890">
    <property type="entry name" value="HATPase_C_sf"/>
</dbReference>
<protein>
    <recommendedName>
        <fullName evidence="3">histidine kinase</fullName>
        <ecNumber evidence="3">2.7.13.3</ecNumber>
    </recommendedName>
</protein>
<dbReference type="InterPro" id="IPR003660">
    <property type="entry name" value="HAMP_dom"/>
</dbReference>
<evidence type="ECO:0000256" key="12">
    <source>
        <dbReference type="ARBA" id="ARBA00023012"/>
    </source>
</evidence>
<keyword evidence="4" id="KW-1003">Cell membrane</keyword>
<dbReference type="Pfam" id="PF00672">
    <property type="entry name" value="HAMP"/>
    <property type="match status" value="1"/>
</dbReference>
<dbReference type="SUPFAM" id="SSF158472">
    <property type="entry name" value="HAMP domain-like"/>
    <property type="match status" value="1"/>
</dbReference>
<feature type="transmembrane region" description="Helical" evidence="14">
    <location>
        <begin position="176"/>
        <end position="198"/>
    </location>
</feature>
<dbReference type="InterPro" id="IPR003661">
    <property type="entry name" value="HisK_dim/P_dom"/>
</dbReference>
<dbReference type="STRING" id="1802579.A2310_08435"/>
<keyword evidence="11 14" id="KW-1133">Transmembrane helix</keyword>
<feature type="transmembrane region" description="Helical" evidence="14">
    <location>
        <begin position="406"/>
        <end position="425"/>
    </location>
</feature>
<evidence type="ECO:0000256" key="7">
    <source>
        <dbReference type="ARBA" id="ARBA00022692"/>
    </source>
</evidence>
<evidence type="ECO:0000256" key="5">
    <source>
        <dbReference type="ARBA" id="ARBA00022553"/>
    </source>
</evidence>
<dbReference type="EMBL" id="MEUB01000009">
    <property type="protein sequence ID" value="OGC24421.1"/>
    <property type="molecule type" value="Genomic_DNA"/>
</dbReference>
<dbReference type="CDD" id="cd06225">
    <property type="entry name" value="HAMP"/>
    <property type="match status" value="1"/>
</dbReference>
<evidence type="ECO:0000256" key="2">
    <source>
        <dbReference type="ARBA" id="ARBA00004651"/>
    </source>
</evidence>